<reference evidence="14 15" key="1">
    <citation type="submission" date="2020-08" db="EMBL/GenBank/DDBJ databases">
        <title>Genomic Encyclopedia of Type Strains, Phase IV (KMG-IV): sequencing the most valuable type-strain genomes for metagenomic binning, comparative biology and taxonomic classification.</title>
        <authorList>
            <person name="Goeker M."/>
        </authorList>
    </citation>
    <scope>NUCLEOTIDE SEQUENCE [LARGE SCALE GENOMIC DNA]</scope>
    <source>
        <strain evidence="14 15">DSM 103377</strain>
    </source>
</reference>
<dbReference type="Pfam" id="PF01706">
    <property type="entry name" value="FliG_C"/>
    <property type="match status" value="1"/>
</dbReference>
<evidence type="ECO:0000256" key="1">
    <source>
        <dbReference type="ARBA" id="ARBA00004117"/>
    </source>
</evidence>
<keyword evidence="14" id="KW-0966">Cell projection</keyword>
<sequence>MSRIDKAAIILAALGPDEAAGLLAGMSEQVLRRFAHAISKIKRIPPHDLDTIVSEFRAELSEEQGIVGGMEEARRILSNIVDQNTVSRIMSDVDGHMRRSIWEQLGACADSSIARFLQGEHPQTAAVVLAELSAAKAAAVLERLDEELAQNIVLRLSRVPRLEDSVISLIEDVIVSDFLSALQQEMATRKPAEVIGSLMNNVSSDARDRLMSHLEERKPALAQDVQKVMFTFSDVAIRVEARDISAIVRGVEEEDLKIALKHAIARKIESADFILNNLSKRLSERYREEIEQMPDVKQKDGEQAQSKIVEEIQRLAKMGEITLLEIENQ</sequence>
<evidence type="ECO:0000256" key="10">
    <source>
        <dbReference type="ARBA" id="ARBA00025598"/>
    </source>
</evidence>
<dbReference type="AlphaFoldDB" id="A0A840WRC3"/>
<dbReference type="InterPro" id="IPR023087">
    <property type="entry name" value="Flg_Motor_Flig_C"/>
</dbReference>
<dbReference type="GO" id="GO:0006935">
    <property type="term" value="P:chemotaxis"/>
    <property type="evidence" value="ECO:0007669"/>
    <property type="project" value="UniProtKB-KW"/>
</dbReference>
<keyword evidence="14" id="KW-0969">Cilium</keyword>
<keyword evidence="15" id="KW-1185">Reference proteome</keyword>
<dbReference type="GO" id="GO:0071973">
    <property type="term" value="P:bacterial-type flagellum-dependent cell motility"/>
    <property type="evidence" value="ECO:0007669"/>
    <property type="project" value="InterPro"/>
</dbReference>
<feature type="domain" description="Flagellar motor switch protein FliG C-terminal" evidence="11">
    <location>
        <begin position="213"/>
        <end position="323"/>
    </location>
</feature>
<evidence type="ECO:0000256" key="3">
    <source>
        <dbReference type="ARBA" id="ARBA00010299"/>
    </source>
</evidence>
<dbReference type="GO" id="GO:0003774">
    <property type="term" value="F:cytoskeletal motor activity"/>
    <property type="evidence" value="ECO:0007669"/>
    <property type="project" value="InterPro"/>
</dbReference>
<keyword evidence="6" id="KW-0145">Chemotaxis</keyword>
<name>A0A840WRC3_9RHOB</name>
<comment type="similarity">
    <text evidence="3">Belongs to the FliG family.</text>
</comment>
<dbReference type="InterPro" id="IPR011002">
    <property type="entry name" value="FliG_a-hlx"/>
</dbReference>
<dbReference type="PRINTS" id="PR00954">
    <property type="entry name" value="FLGMOTORFLIG"/>
</dbReference>
<dbReference type="Proteomes" id="UP000553766">
    <property type="component" value="Unassembled WGS sequence"/>
</dbReference>
<evidence type="ECO:0000313" key="14">
    <source>
        <dbReference type="EMBL" id="MBB5516593.1"/>
    </source>
</evidence>
<evidence type="ECO:0000313" key="15">
    <source>
        <dbReference type="Proteomes" id="UP000553766"/>
    </source>
</evidence>
<keyword evidence="14" id="KW-0282">Flagellum</keyword>
<gene>
    <name evidence="14" type="ORF">FHS89_002624</name>
</gene>
<evidence type="ECO:0000256" key="6">
    <source>
        <dbReference type="ARBA" id="ARBA00022500"/>
    </source>
</evidence>
<accession>A0A840WRC3</accession>
<dbReference type="GO" id="GO:0005886">
    <property type="term" value="C:plasma membrane"/>
    <property type="evidence" value="ECO:0007669"/>
    <property type="project" value="UniProtKB-SubCell"/>
</dbReference>
<proteinExistence type="inferred from homology"/>
<dbReference type="Gene3D" id="1.10.220.30">
    <property type="match status" value="3"/>
</dbReference>
<keyword evidence="9" id="KW-0975">Bacterial flagellum</keyword>
<evidence type="ECO:0000256" key="2">
    <source>
        <dbReference type="ARBA" id="ARBA00004413"/>
    </source>
</evidence>
<organism evidence="14 15">
    <name type="scientific">Rubricella aquisinus</name>
    <dbReference type="NCBI Taxonomy" id="2028108"/>
    <lineage>
        <taxon>Bacteria</taxon>
        <taxon>Pseudomonadati</taxon>
        <taxon>Pseudomonadota</taxon>
        <taxon>Alphaproteobacteria</taxon>
        <taxon>Rhodobacterales</taxon>
        <taxon>Paracoccaceae</taxon>
        <taxon>Rubricella</taxon>
    </lineage>
</organism>
<dbReference type="InterPro" id="IPR000090">
    <property type="entry name" value="Flg_Motor_Flig"/>
</dbReference>
<evidence type="ECO:0000256" key="7">
    <source>
        <dbReference type="ARBA" id="ARBA00022779"/>
    </source>
</evidence>
<keyword evidence="7" id="KW-0283">Flagellar rotation</keyword>
<dbReference type="EMBL" id="JACIJS010000007">
    <property type="protein sequence ID" value="MBB5516593.1"/>
    <property type="molecule type" value="Genomic_DNA"/>
</dbReference>
<keyword evidence="5" id="KW-1003">Cell membrane</keyword>
<dbReference type="InterPro" id="IPR032779">
    <property type="entry name" value="FliG_M"/>
</dbReference>
<comment type="caution">
    <text evidence="14">The sequence shown here is derived from an EMBL/GenBank/DDBJ whole genome shotgun (WGS) entry which is preliminary data.</text>
</comment>
<evidence type="ECO:0000259" key="11">
    <source>
        <dbReference type="Pfam" id="PF01706"/>
    </source>
</evidence>
<comment type="subcellular location">
    <subcellularLocation>
        <location evidence="1">Bacterial flagellum basal body</location>
    </subcellularLocation>
    <subcellularLocation>
        <location evidence="2">Cell membrane</location>
        <topology evidence="2">Peripheral membrane protein</topology>
        <orientation evidence="2">Cytoplasmic side</orientation>
    </subcellularLocation>
</comment>
<evidence type="ECO:0000256" key="4">
    <source>
        <dbReference type="ARBA" id="ARBA00021870"/>
    </source>
</evidence>
<feature type="domain" description="Flagellar motor switch protein FliG middle" evidence="12">
    <location>
        <begin position="112"/>
        <end position="184"/>
    </location>
</feature>
<evidence type="ECO:0000259" key="12">
    <source>
        <dbReference type="Pfam" id="PF14841"/>
    </source>
</evidence>
<dbReference type="SUPFAM" id="SSF48029">
    <property type="entry name" value="FliG"/>
    <property type="match status" value="2"/>
</dbReference>
<evidence type="ECO:0000256" key="8">
    <source>
        <dbReference type="ARBA" id="ARBA00023136"/>
    </source>
</evidence>
<dbReference type="Pfam" id="PF14842">
    <property type="entry name" value="FliG_N"/>
    <property type="match status" value="1"/>
</dbReference>
<evidence type="ECO:0000259" key="13">
    <source>
        <dbReference type="Pfam" id="PF14842"/>
    </source>
</evidence>
<dbReference type="Pfam" id="PF14841">
    <property type="entry name" value="FliG_M"/>
    <property type="match status" value="1"/>
</dbReference>
<keyword evidence="8" id="KW-0472">Membrane</keyword>
<feature type="domain" description="Flagellar motor switch protein FliG N-terminal" evidence="13">
    <location>
        <begin position="1"/>
        <end position="102"/>
    </location>
</feature>
<dbReference type="PANTHER" id="PTHR30534:SF0">
    <property type="entry name" value="FLAGELLAR MOTOR SWITCH PROTEIN FLIG"/>
    <property type="match status" value="1"/>
</dbReference>
<evidence type="ECO:0000256" key="9">
    <source>
        <dbReference type="ARBA" id="ARBA00023143"/>
    </source>
</evidence>
<evidence type="ECO:0000256" key="5">
    <source>
        <dbReference type="ARBA" id="ARBA00022475"/>
    </source>
</evidence>
<protein>
    <recommendedName>
        <fullName evidence="4">Flagellar motor switch protein FliG</fullName>
    </recommendedName>
</protein>
<comment type="function">
    <text evidence="10">FliG is one of three proteins (FliG, FliN, FliM) that forms the rotor-mounted switch complex (C ring), located at the base of the basal body. This complex interacts with the CheY and CheZ chemotaxis proteins, in addition to contacting components of the motor that determine the direction of flagellar rotation.</text>
</comment>
<dbReference type="GO" id="GO:0009425">
    <property type="term" value="C:bacterial-type flagellum basal body"/>
    <property type="evidence" value="ECO:0007669"/>
    <property type="project" value="UniProtKB-SubCell"/>
</dbReference>
<dbReference type="PANTHER" id="PTHR30534">
    <property type="entry name" value="FLAGELLAR MOTOR SWITCH PROTEIN FLIG"/>
    <property type="match status" value="1"/>
</dbReference>
<dbReference type="InterPro" id="IPR028263">
    <property type="entry name" value="FliG_N"/>
</dbReference>